<accession>A0A7D9L8V2</accession>
<dbReference type="Gene3D" id="2.60.40.150">
    <property type="entry name" value="C2 domain"/>
    <property type="match status" value="1"/>
</dbReference>
<protein>
    <submittedName>
        <fullName evidence="1">Synaptotagmin-12 isoform X2</fullName>
    </submittedName>
</protein>
<gene>
    <name evidence="1" type="ORF">PACLA_8A017435</name>
</gene>
<sequence length="109" mass="12727">MNDEPPDPFVEVSLLQKDRKIKVQRTSAKKKEQNPKYNETLTFDVPAEYLHESSLLFCVLSKTKGSYLEENLGKVLLGADGSGENFDHWEEMKIGTKPRPRWHKLRKYF</sequence>
<dbReference type="InterPro" id="IPR000008">
    <property type="entry name" value="C2_dom"/>
</dbReference>
<dbReference type="InterPro" id="IPR035892">
    <property type="entry name" value="C2_domain_sf"/>
</dbReference>
<evidence type="ECO:0000313" key="1">
    <source>
        <dbReference type="EMBL" id="CAB4028808.1"/>
    </source>
</evidence>
<name>A0A7D9L8V2_PARCT</name>
<dbReference type="Proteomes" id="UP001152795">
    <property type="component" value="Unassembled WGS sequence"/>
</dbReference>
<proteinExistence type="predicted"/>
<dbReference type="PANTHER" id="PTHR10024">
    <property type="entry name" value="SYNAPTOTAGMIN"/>
    <property type="match status" value="1"/>
</dbReference>
<keyword evidence="2" id="KW-1185">Reference proteome</keyword>
<dbReference type="CDD" id="cd00276">
    <property type="entry name" value="C2B_Synaptotagmin"/>
    <property type="match status" value="1"/>
</dbReference>
<dbReference type="AlphaFoldDB" id="A0A7D9L8V2"/>
<dbReference type="SMART" id="SM00239">
    <property type="entry name" value="C2"/>
    <property type="match status" value="1"/>
</dbReference>
<dbReference type="Pfam" id="PF00168">
    <property type="entry name" value="C2"/>
    <property type="match status" value="1"/>
</dbReference>
<dbReference type="PROSITE" id="PS50004">
    <property type="entry name" value="C2"/>
    <property type="match status" value="1"/>
</dbReference>
<comment type="caution">
    <text evidence="1">The sequence shown here is derived from an EMBL/GenBank/DDBJ whole genome shotgun (WGS) entry which is preliminary data.</text>
</comment>
<organism evidence="1 2">
    <name type="scientific">Paramuricea clavata</name>
    <name type="common">Red gorgonian</name>
    <name type="synonym">Violescent sea-whip</name>
    <dbReference type="NCBI Taxonomy" id="317549"/>
    <lineage>
        <taxon>Eukaryota</taxon>
        <taxon>Metazoa</taxon>
        <taxon>Cnidaria</taxon>
        <taxon>Anthozoa</taxon>
        <taxon>Octocorallia</taxon>
        <taxon>Malacalcyonacea</taxon>
        <taxon>Plexauridae</taxon>
        <taxon>Paramuricea</taxon>
    </lineage>
</organism>
<reference evidence="1" key="1">
    <citation type="submission" date="2020-04" db="EMBL/GenBank/DDBJ databases">
        <authorList>
            <person name="Alioto T."/>
            <person name="Alioto T."/>
            <person name="Gomez Garrido J."/>
        </authorList>
    </citation>
    <scope>NUCLEOTIDE SEQUENCE</scope>
    <source>
        <strain evidence="1">A484AB</strain>
    </source>
</reference>
<dbReference type="OrthoDB" id="67700at2759"/>
<dbReference type="EMBL" id="CACRXK020015744">
    <property type="protein sequence ID" value="CAB4028808.1"/>
    <property type="molecule type" value="Genomic_DNA"/>
</dbReference>
<dbReference type="SUPFAM" id="SSF49562">
    <property type="entry name" value="C2 domain (Calcium/lipid-binding domain, CaLB)"/>
    <property type="match status" value="1"/>
</dbReference>
<evidence type="ECO:0000313" key="2">
    <source>
        <dbReference type="Proteomes" id="UP001152795"/>
    </source>
</evidence>